<dbReference type="AlphaFoldDB" id="G7IZX1"/>
<dbReference type="eggNOG" id="KOG0619">
    <property type="taxonomic scope" value="Eukaryota"/>
</dbReference>
<keyword evidence="15" id="KW-0418">Kinase</keyword>
<name>G7IZX1_MEDTR</name>
<dbReference type="GO" id="GO:0005886">
    <property type="term" value="C:plasma membrane"/>
    <property type="evidence" value="ECO:0007669"/>
    <property type="project" value="UniProtKB-SubCell"/>
</dbReference>
<evidence type="ECO:0000256" key="8">
    <source>
        <dbReference type="ARBA" id="ARBA00022989"/>
    </source>
</evidence>
<keyword evidence="6 13" id="KW-0732">Signal</keyword>
<reference evidence="15 17" key="1">
    <citation type="journal article" date="2011" name="Nature">
        <title>The Medicago genome provides insight into the evolution of rhizobial symbioses.</title>
        <authorList>
            <person name="Young N.D."/>
            <person name="Debelle F."/>
            <person name="Oldroyd G.E."/>
            <person name="Geurts R."/>
            <person name="Cannon S.B."/>
            <person name="Udvardi M.K."/>
            <person name="Benedito V.A."/>
            <person name="Mayer K.F."/>
            <person name="Gouzy J."/>
            <person name="Schoof H."/>
            <person name="Van de Peer Y."/>
            <person name="Proost S."/>
            <person name="Cook D.R."/>
            <person name="Meyers B.C."/>
            <person name="Spannagl M."/>
            <person name="Cheung F."/>
            <person name="De Mita S."/>
            <person name="Krishnakumar V."/>
            <person name="Gundlach H."/>
            <person name="Zhou S."/>
            <person name="Mudge J."/>
            <person name="Bharti A.K."/>
            <person name="Murray J.D."/>
            <person name="Naoumkina M.A."/>
            <person name="Rosen B."/>
            <person name="Silverstein K.A."/>
            <person name="Tang H."/>
            <person name="Rombauts S."/>
            <person name="Zhao P.X."/>
            <person name="Zhou P."/>
            <person name="Barbe V."/>
            <person name="Bardou P."/>
            <person name="Bechner M."/>
            <person name="Bellec A."/>
            <person name="Berger A."/>
            <person name="Berges H."/>
            <person name="Bidwell S."/>
            <person name="Bisseling T."/>
            <person name="Choisne N."/>
            <person name="Couloux A."/>
            <person name="Denny R."/>
            <person name="Deshpande S."/>
            <person name="Dai X."/>
            <person name="Doyle J.J."/>
            <person name="Dudez A.M."/>
            <person name="Farmer A.D."/>
            <person name="Fouteau S."/>
            <person name="Franken C."/>
            <person name="Gibelin C."/>
            <person name="Gish J."/>
            <person name="Goldstein S."/>
            <person name="Gonzalez A.J."/>
            <person name="Green P.J."/>
            <person name="Hallab A."/>
            <person name="Hartog M."/>
            <person name="Hua A."/>
            <person name="Humphray S.J."/>
            <person name="Jeong D.H."/>
            <person name="Jing Y."/>
            <person name="Jocker A."/>
            <person name="Kenton S.M."/>
            <person name="Kim D.J."/>
            <person name="Klee K."/>
            <person name="Lai H."/>
            <person name="Lang C."/>
            <person name="Lin S."/>
            <person name="Macmil S.L."/>
            <person name="Magdelenat G."/>
            <person name="Matthews L."/>
            <person name="McCorrison J."/>
            <person name="Monaghan E.L."/>
            <person name="Mun J.H."/>
            <person name="Najar F.Z."/>
            <person name="Nicholson C."/>
            <person name="Noirot C."/>
            <person name="O'Bleness M."/>
            <person name="Paule C.R."/>
            <person name="Poulain J."/>
            <person name="Prion F."/>
            <person name="Qin B."/>
            <person name="Qu C."/>
            <person name="Retzel E.F."/>
            <person name="Riddle C."/>
            <person name="Sallet E."/>
            <person name="Samain S."/>
            <person name="Samson N."/>
            <person name="Sanders I."/>
            <person name="Saurat O."/>
            <person name="Scarpelli C."/>
            <person name="Schiex T."/>
            <person name="Segurens B."/>
            <person name="Severin A.J."/>
            <person name="Sherrier D.J."/>
            <person name="Shi R."/>
            <person name="Sims S."/>
            <person name="Singer S.R."/>
            <person name="Sinharoy S."/>
            <person name="Sterck L."/>
            <person name="Viollet A."/>
            <person name="Wang B.B."/>
            <person name="Wang K."/>
            <person name="Wang M."/>
            <person name="Wang X."/>
            <person name="Warfsmann J."/>
            <person name="Weissenbach J."/>
            <person name="White D.D."/>
            <person name="White J.D."/>
            <person name="Wiley G.B."/>
            <person name="Wincker P."/>
            <person name="Xing Y."/>
            <person name="Yang L."/>
            <person name="Yao Z."/>
            <person name="Ying F."/>
            <person name="Zhai J."/>
            <person name="Zhou L."/>
            <person name="Zuber A."/>
            <person name="Denarie J."/>
            <person name="Dixon R.A."/>
            <person name="May G.D."/>
            <person name="Schwartz D.C."/>
            <person name="Rogers J."/>
            <person name="Quetier F."/>
            <person name="Town C.D."/>
            <person name="Roe B.A."/>
        </authorList>
    </citation>
    <scope>NUCLEOTIDE SEQUENCE [LARGE SCALE GENOMIC DNA]</scope>
    <source>
        <strain evidence="15">A17</strain>
        <strain evidence="16 17">cv. Jemalong A17</strain>
    </source>
</reference>
<comment type="similarity">
    <text evidence="2">Belongs to the RLP family.</text>
</comment>
<evidence type="ECO:0000256" key="13">
    <source>
        <dbReference type="SAM" id="SignalP"/>
    </source>
</evidence>
<dbReference type="OMA" id="IRESNIW"/>
<keyword evidence="15" id="KW-0808">Transferase</keyword>
<evidence type="ECO:0000256" key="2">
    <source>
        <dbReference type="ARBA" id="ARBA00009592"/>
    </source>
</evidence>
<keyword evidence="17" id="KW-1185">Reference proteome</keyword>
<dbReference type="Gene3D" id="3.80.10.10">
    <property type="entry name" value="Ribonuclease Inhibitor"/>
    <property type="match status" value="3"/>
</dbReference>
<evidence type="ECO:0000256" key="9">
    <source>
        <dbReference type="ARBA" id="ARBA00023136"/>
    </source>
</evidence>
<dbReference type="EMBL" id="CM001219">
    <property type="protein sequence ID" value="AES70153.1"/>
    <property type="molecule type" value="Genomic_DNA"/>
</dbReference>
<dbReference type="SMART" id="SM00369">
    <property type="entry name" value="LRR_TYP"/>
    <property type="match status" value="6"/>
</dbReference>
<reference evidence="15 17" key="2">
    <citation type="journal article" date="2014" name="BMC Genomics">
        <title>An improved genome release (version Mt4.0) for the model legume Medicago truncatula.</title>
        <authorList>
            <person name="Tang H."/>
            <person name="Krishnakumar V."/>
            <person name="Bidwell S."/>
            <person name="Rosen B."/>
            <person name="Chan A."/>
            <person name="Zhou S."/>
            <person name="Gentzbittel L."/>
            <person name="Childs K.L."/>
            <person name="Yandell M."/>
            <person name="Gundlach H."/>
            <person name="Mayer K.F."/>
            <person name="Schwartz D.C."/>
            <person name="Town C.D."/>
        </authorList>
    </citation>
    <scope>GENOME REANNOTATION</scope>
    <source>
        <strain evidence="16 17">cv. Jemalong A17</strain>
    </source>
</reference>
<organism evidence="15 17">
    <name type="scientific">Medicago truncatula</name>
    <name type="common">Barrel medic</name>
    <name type="synonym">Medicago tribuloides</name>
    <dbReference type="NCBI Taxonomy" id="3880"/>
    <lineage>
        <taxon>Eukaryota</taxon>
        <taxon>Viridiplantae</taxon>
        <taxon>Streptophyta</taxon>
        <taxon>Embryophyta</taxon>
        <taxon>Tracheophyta</taxon>
        <taxon>Spermatophyta</taxon>
        <taxon>Magnoliopsida</taxon>
        <taxon>eudicotyledons</taxon>
        <taxon>Gunneridae</taxon>
        <taxon>Pentapetalae</taxon>
        <taxon>rosids</taxon>
        <taxon>fabids</taxon>
        <taxon>Fabales</taxon>
        <taxon>Fabaceae</taxon>
        <taxon>Papilionoideae</taxon>
        <taxon>50 kb inversion clade</taxon>
        <taxon>NPAAA clade</taxon>
        <taxon>Hologalegina</taxon>
        <taxon>IRL clade</taxon>
        <taxon>Trifolieae</taxon>
        <taxon>Medicago</taxon>
    </lineage>
</organism>
<keyword evidence="8 12" id="KW-1133">Transmembrane helix</keyword>
<dbReference type="PRINTS" id="PR00019">
    <property type="entry name" value="LEURICHRPT"/>
</dbReference>
<keyword evidence="5 12" id="KW-0812">Transmembrane</keyword>
<evidence type="ECO:0000256" key="5">
    <source>
        <dbReference type="ARBA" id="ARBA00022692"/>
    </source>
</evidence>
<dbReference type="FunFam" id="3.80.10.10:FF:000095">
    <property type="entry name" value="LRR receptor-like serine/threonine-protein kinase GSO1"/>
    <property type="match status" value="1"/>
</dbReference>
<dbReference type="PaxDb" id="3880-AES70153"/>
<feature type="transmembrane region" description="Helical" evidence="12">
    <location>
        <begin position="692"/>
        <end position="714"/>
    </location>
</feature>
<feature type="signal peptide" evidence="13">
    <location>
        <begin position="1"/>
        <end position="26"/>
    </location>
</feature>
<comment type="subcellular location">
    <subcellularLocation>
        <location evidence="1">Cell membrane</location>
        <topology evidence="1">Single-pass type I membrane protein</topology>
    </subcellularLocation>
</comment>
<sequence>MTIFTSQMPLLLLLLLSVTTFHKSMCTNHTVVRCNEKDHETLLTFKHGINDSFGRISTWSTKKDFCAWEGVHCDNITGRVTEINLIYNHMEGDMNLCILGLEFLNYLDLSWNHFDVIRIPSIQHNITHSSKLVYLDLSYNYPILHMDSLHWLSPLSSLKYLNLSWIDLHKETNWFQVVSTLPSLLELQLSYCNLNNFPSVEYLNLYSIVTLDLSENNFTFHLHDGFFNLTYLHLRDNNIYGEIPSSLLNLQNLRHLDLSYNQLQGSIPSTLGNLSSLNYLFIGSNNFSGKISNLHFSKLCSLDELDLSNSNFVFQFDMDWVPPFQLSHLSLSNTNQGSHFPFWIYTQKSLQVLDILSSGISFVDRKKFSSLIERISFQILLSNNLIFEDISKLTLNCLFLSVDHNNFTGGLPNISPMAFEIDLSYNSFSGTIPHSWKNMKELRVMNLWSNRLSGKLPLYFSNLKQLQTMNVGENEFSGTIPVGMSQNLEVIILRANQFEGTILQQLFNLSYLIFLDLAHNKLSGSMPKCVYNLTNMVTIHETSLFTTTIELFTKGQDYVYEIQPERRTFDLSANSLSGEVPLELFRLVQLQTLNLSHNNFIGTIPKTIGSMKNMESLDLSNNNSVTFLGYLNLSYNNFDGRIPTGTQLQSFNASSYIGNPKLCGAPLNNCTRKEENPGNAENENDESIRESLYLGMGVGFAVGFLGIFGSMFLIRKWRHAYFRLVNRVGDYLYVTLIVKLNSFRRN</sequence>
<dbReference type="STRING" id="3880.G7IZX1"/>
<evidence type="ECO:0000256" key="4">
    <source>
        <dbReference type="ARBA" id="ARBA00022614"/>
    </source>
</evidence>
<reference evidence="16" key="3">
    <citation type="submission" date="2015-04" db="UniProtKB">
        <authorList>
            <consortium name="EnsemblPlants"/>
        </authorList>
    </citation>
    <scope>IDENTIFICATION</scope>
    <source>
        <strain evidence="16">cv. Jemalong A17</strain>
    </source>
</reference>
<dbReference type="PANTHER" id="PTHR48063:SF52">
    <property type="entry name" value="LRR RECEPTOR-LIKE KINASE FAMILY PROTEIN"/>
    <property type="match status" value="1"/>
</dbReference>
<dbReference type="GO" id="GO:0016301">
    <property type="term" value="F:kinase activity"/>
    <property type="evidence" value="ECO:0007669"/>
    <property type="project" value="UniProtKB-KW"/>
</dbReference>
<feature type="domain" description="Leucine-rich repeat-containing N-terminal plant-type" evidence="14">
    <location>
        <begin position="36"/>
        <end position="74"/>
    </location>
</feature>
<keyword evidence="3" id="KW-1003">Cell membrane</keyword>
<evidence type="ECO:0000313" key="16">
    <source>
        <dbReference type="EnsemblPlants" id="AES70153"/>
    </source>
</evidence>
<evidence type="ECO:0000256" key="7">
    <source>
        <dbReference type="ARBA" id="ARBA00022737"/>
    </source>
</evidence>
<dbReference type="InterPro" id="IPR013210">
    <property type="entry name" value="LRR_N_plant-typ"/>
</dbReference>
<dbReference type="Pfam" id="PF12799">
    <property type="entry name" value="LRR_4"/>
    <property type="match status" value="1"/>
</dbReference>
<evidence type="ECO:0000256" key="11">
    <source>
        <dbReference type="ARBA" id="ARBA00023180"/>
    </source>
</evidence>
<dbReference type="Pfam" id="PF08263">
    <property type="entry name" value="LRRNT_2"/>
    <property type="match status" value="1"/>
</dbReference>
<evidence type="ECO:0000259" key="14">
    <source>
        <dbReference type="Pfam" id="PF08263"/>
    </source>
</evidence>
<dbReference type="Pfam" id="PF00560">
    <property type="entry name" value="LRR_1"/>
    <property type="match status" value="3"/>
</dbReference>
<dbReference type="InterPro" id="IPR003591">
    <property type="entry name" value="Leu-rich_rpt_typical-subtyp"/>
</dbReference>
<evidence type="ECO:0000256" key="1">
    <source>
        <dbReference type="ARBA" id="ARBA00004251"/>
    </source>
</evidence>
<keyword evidence="9 12" id="KW-0472">Membrane</keyword>
<dbReference type="InterPro" id="IPR025875">
    <property type="entry name" value="Leu-rich_rpt_4"/>
</dbReference>
<dbReference type="Proteomes" id="UP000002051">
    <property type="component" value="Chromosome 3"/>
</dbReference>
<keyword evidence="11" id="KW-0325">Glycoprotein</keyword>
<feature type="chain" id="PRO_5014572589" evidence="13">
    <location>
        <begin position="27"/>
        <end position="746"/>
    </location>
</feature>
<evidence type="ECO:0000313" key="15">
    <source>
        <dbReference type="EMBL" id="AES70153.1"/>
    </source>
</evidence>
<dbReference type="InterPro" id="IPR001611">
    <property type="entry name" value="Leu-rich_rpt"/>
</dbReference>
<proteinExistence type="inferred from homology"/>
<gene>
    <name evidence="15" type="ordered locus">MTR_3g048740</name>
</gene>
<dbReference type="InterPro" id="IPR046956">
    <property type="entry name" value="RLP23-like"/>
</dbReference>
<dbReference type="HOGENOM" id="CLU_000288_18_3_1"/>
<dbReference type="FunFam" id="3.80.10.10:FF:000383">
    <property type="entry name" value="Leucine-rich repeat receptor protein kinase EMS1"/>
    <property type="match status" value="1"/>
</dbReference>
<dbReference type="PANTHER" id="PTHR48063">
    <property type="entry name" value="LRR RECEPTOR-LIKE KINASE"/>
    <property type="match status" value="1"/>
</dbReference>
<keyword evidence="10 15" id="KW-0675">Receptor</keyword>
<dbReference type="PROSITE" id="PS51450">
    <property type="entry name" value="LRR"/>
    <property type="match status" value="1"/>
</dbReference>
<evidence type="ECO:0000256" key="3">
    <source>
        <dbReference type="ARBA" id="ARBA00022475"/>
    </source>
</evidence>
<evidence type="ECO:0000256" key="12">
    <source>
        <dbReference type="SAM" id="Phobius"/>
    </source>
</evidence>
<dbReference type="Pfam" id="PF13855">
    <property type="entry name" value="LRR_8"/>
    <property type="match status" value="1"/>
</dbReference>
<evidence type="ECO:0000313" key="17">
    <source>
        <dbReference type="Proteomes" id="UP000002051"/>
    </source>
</evidence>
<dbReference type="SUPFAM" id="SSF52058">
    <property type="entry name" value="L domain-like"/>
    <property type="match status" value="2"/>
</dbReference>
<accession>G7IZX1</accession>
<evidence type="ECO:0000256" key="6">
    <source>
        <dbReference type="ARBA" id="ARBA00022729"/>
    </source>
</evidence>
<keyword evidence="7" id="KW-0677">Repeat</keyword>
<dbReference type="EnsemblPlants" id="AES70153">
    <property type="protein sequence ID" value="AES70153"/>
    <property type="gene ID" value="MTR_3g048740"/>
</dbReference>
<keyword evidence="4" id="KW-0433">Leucine-rich repeat</keyword>
<protein>
    <submittedName>
        <fullName evidence="15">LRR receptor-like kinase</fullName>
    </submittedName>
</protein>
<evidence type="ECO:0000256" key="10">
    <source>
        <dbReference type="ARBA" id="ARBA00023170"/>
    </source>
</evidence>
<dbReference type="InterPro" id="IPR032675">
    <property type="entry name" value="LRR_dom_sf"/>
</dbReference>